<dbReference type="KEGG" id="haei:MUN82_04250"/>
<dbReference type="Proteomes" id="UP000829925">
    <property type="component" value="Chromosome"/>
</dbReference>
<sequence>MKITKYSHSCLLLEHDSKQLLSDPGMFTFADGAVAPDTFRDVSTVFITHQHPDHLDVQALRQIVRLSGAGAVRHGVVFREYLSLLETCMPARC</sequence>
<dbReference type="Pfam" id="PF13483">
    <property type="entry name" value="Lactamase_B_3"/>
    <property type="match status" value="1"/>
</dbReference>
<dbReference type="RefSeq" id="WP_245095259.1">
    <property type="nucleotide sequence ID" value="NZ_CP095053.1"/>
</dbReference>
<evidence type="ECO:0000313" key="2">
    <source>
        <dbReference type="Proteomes" id="UP000829925"/>
    </source>
</evidence>
<keyword evidence="2" id="KW-1185">Reference proteome</keyword>
<reference evidence="1 2" key="1">
    <citation type="submission" date="2022-04" db="EMBL/GenBank/DDBJ databases">
        <title>Hymenobacter sp. isolated from the air.</title>
        <authorList>
            <person name="Won M."/>
            <person name="Lee C.-M."/>
            <person name="Woen H.-Y."/>
            <person name="Kwon S.-W."/>
        </authorList>
    </citation>
    <scope>NUCLEOTIDE SEQUENCE [LARGE SCALE GENOMIC DNA]</scope>
    <source>
        <strain evidence="2">5413 J-13</strain>
    </source>
</reference>
<dbReference type="AlphaFoldDB" id="A0A8T9SY54"/>
<dbReference type="EMBL" id="CP095053">
    <property type="protein sequence ID" value="UOR06311.1"/>
    <property type="molecule type" value="Genomic_DNA"/>
</dbReference>
<proteinExistence type="predicted"/>
<accession>A0A8T9SY54</accession>
<name>A0A8T9SY54_9BACT</name>
<protein>
    <submittedName>
        <fullName evidence="1">MBL fold metallo-hydrolase</fullName>
    </submittedName>
</protein>
<dbReference type="InterPro" id="IPR036866">
    <property type="entry name" value="RibonucZ/Hydroxyglut_hydro"/>
</dbReference>
<evidence type="ECO:0000313" key="1">
    <source>
        <dbReference type="EMBL" id="UOR06311.1"/>
    </source>
</evidence>
<gene>
    <name evidence="1" type="ORF">MUN82_04250</name>
</gene>
<dbReference type="Gene3D" id="3.60.15.10">
    <property type="entry name" value="Ribonuclease Z/Hydroxyacylglutathione hydrolase-like"/>
    <property type="match status" value="1"/>
</dbReference>
<organism evidence="1 2">
    <name type="scientific">Hymenobacter aerilatus</name>
    <dbReference type="NCBI Taxonomy" id="2932251"/>
    <lineage>
        <taxon>Bacteria</taxon>
        <taxon>Pseudomonadati</taxon>
        <taxon>Bacteroidota</taxon>
        <taxon>Cytophagia</taxon>
        <taxon>Cytophagales</taxon>
        <taxon>Hymenobacteraceae</taxon>
        <taxon>Hymenobacter</taxon>
    </lineage>
</organism>
<dbReference type="SUPFAM" id="SSF56281">
    <property type="entry name" value="Metallo-hydrolase/oxidoreductase"/>
    <property type="match status" value="1"/>
</dbReference>